<accession>A0A4R3N3L8</accession>
<comment type="caution">
    <text evidence="1">The sequence shown here is derived from an EMBL/GenBank/DDBJ whole genome shotgun (WGS) entry which is preliminary data.</text>
</comment>
<keyword evidence="2" id="KW-1185">Reference proteome</keyword>
<evidence type="ECO:0000313" key="1">
    <source>
        <dbReference type="EMBL" id="TCT23344.1"/>
    </source>
</evidence>
<evidence type="ECO:0000313" key="2">
    <source>
        <dbReference type="Proteomes" id="UP000294650"/>
    </source>
</evidence>
<dbReference type="AlphaFoldDB" id="A0A4R3N3L8"/>
<dbReference type="RefSeq" id="WP_165902089.1">
    <property type="nucleotide sequence ID" value="NZ_SMAN01000007.1"/>
</dbReference>
<name>A0A4R3N3L8_9BACI</name>
<sequence>MKKLFMFFTVLGILLWGCGTDHGGSPESDLSGMYISAFEKLIQQDSGLNHPMNFISFDFTELELSRAEKERIMEYFETRYEVEMMEKNLEQLRDEGYFDEEKMMLEEGFLLSIKKVEKLSEDHYKIEGEKYRSGLGAIGLAIEVQKKNDSWEVSETTILWIS</sequence>
<organism evidence="1 2">
    <name type="scientific">Melghiribacillus thermohalophilus</name>
    <dbReference type="NCBI Taxonomy" id="1324956"/>
    <lineage>
        <taxon>Bacteria</taxon>
        <taxon>Bacillati</taxon>
        <taxon>Bacillota</taxon>
        <taxon>Bacilli</taxon>
        <taxon>Bacillales</taxon>
        <taxon>Bacillaceae</taxon>
        <taxon>Melghiribacillus</taxon>
    </lineage>
</organism>
<dbReference type="Proteomes" id="UP000294650">
    <property type="component" value="Unassembled WGS sequence"/>
</dbReference>
<dbReference type="EMBL" id="SMAN01000007">
    <property type="protein sequence ID" value="TCT23344.1"/>
    <property type="molecule type" value="Genomic_DNA"/>
</dbReference>
<gene>
    <name evidence="1" type="ORF">EDD68_10758</name>
</gene>
<protein>
    <submittedName>
        <fullName evidence="1">Uncharacterized protein</fullName>
    </submittedName>
</protein>
<reference evidence="1 2" key="1">
    <citation type="submission" date="2019-03" db="EMBL/GenBank/DDBJ databases">
        <title>Genomic Encyclopedia of Type Strains, Phase IV (KMG-IV): sequencing the most valuable type-strain genomes for metagenomic binning, comparative biology and taxonomic classification.</title>
        <authorList>
            <person name="Goeker M."/>
        </authorList>
    </citation>
    <scope>NUCLEOTIDE SEQUENCE [LARGE SCALE GENOMIC DNA]</scope>
    <source>
        <strain evidence="1 2">DSM 25894</strain>
    </source>
</reference>
<proteinExistence type="predicted"/>